<dbReference type="RefSeq" id="WP_219532579.1">
    <property type="nucleotide sequence ID" value="NZ_JAHKRM010000014.1"/>
</dbReference>
<comment type="caution">
    <text evidence="1">The sequence shown here is derived from an EMBL/GenBank/DDBJ whole genome shotgun (WGS) entry which is preliminary data.</text>
</comment>
<reference evidence="2" key="1">
    <citation type="journal article" date="2019" name="Int. J. Syst. Evol. Microbiol.">
        <title>The Global Catalogue of Microorganisms (GCM) 10K type strain sequencing project: providing services to taxonomists for standard genome sequencing and annotation.</title>
        <authorList>
            <consortium name="The Broad Institute Genomics Platform"/>
            <consortium name="The Broad Institute Genome Sequencing Center for Infectious Disease"/>
            <person name="Wu L."/>
            <person name="Ma J."/>
        </authorList>
    </citation>
    <scope>NUCLEOTIDE SEQUENCE [LARGE SCALE GENOMIC DNA]</scope>
    <source>
        <strain evidence="2">CGMCC 1.15399</strain>
    </source>
</reference>
<evidence type="ECO:0008006" key="3">
    <source>
        <dbReference type="Google" id="ProtNLM"/>
    </source>
</evidence>
<protein>
    <recommendedName>
        <fullName evidence="3">VWA domain-containing protein</fullName>
    </recommendedName>
</protein>
<dbReference type="EMBL" id="JBHUCM010000072">
    <property type="protein sequence ID" value="MFD1547223.1"/>
    <property type="molecule type" value="Genomic_DNA"/>
</dbReference>
<proteinExistence type="predicted"/>
<organism evidence="1 2">
    <name type="scientific">Nonomuraea guangzhouensis</name>
    <dbReference type="NCBI Taxonomy" id="1291555"/>
    <lineage>
        <taxon>Bacteria</taxon>
        <taxon>Bacillati</taxon>
        <taxon>Actinomycetota</taxon>
        <taxon>Actinomycetes</taxon>
        <taxon>Streptosporangiales</taxon>
        <taxon>Streptosporangiaceae</taxon>
        <taxon>Nonomuraea</taxon>
    </lineage>
</organism>
<keyword evidence="2" id="KW-1185">Reference proteome</keyword>
<dbReference type="Proteomes" id="UP001597097">
    <property type="component" value="Unassembled WGS sequence"/>
</dbReference>
<evidence type="ECO:0000313" key="2">
    <source>
        <dbReference type="Proteomes" id="UP001597097"/>
    </source>
</evidence>
<gene>
    <name evidence="1" type="ORF">ACFSJ0_60030</name>
</gene>
<evidence type="ECO:0000313" key="1">
    <source>
        <dbReference type="EMBL" id="MFD1547223.1"/>
    </source>
</evidence>
<sequence>MGSGIWSTDVYSSAARYRAATGASAFAYSDSGASTTHPDLDPFGVTRECRDSDEHPDSLAVAVLFDVTGSMGHVPRTLQAKLPDLLGLLLRKGYATDPQIMFGAIGDATCDRAPLQVGQFESDNRMDEQLGQILLEGGGGGQMSESYELAMYFMARHTSIDCYEKRGKRGYLFMIGDELPYPRVSGKAVSKLIGGPRQRDIDVATMVAELTRKYDVYYILPAGASYAGNAKVLGTWRDLLGQNVLELDDLDAVCETIALTIGLGEDAIGLDEGLDDLAGLGSRAGASVSKALAKLDRGTLVVSEPLDGLDA</sequence>
<name>A0ABW4GWJ7_9ACTN</name>
<accession>A0ABW4GWJ7</accession>